<feature type="region of interest" description="Disordered" evidence="2">
    <location>
        <begin position="169"/>
        <end position="188"/>
    </location>
</feature>
<sequence>MSELDRFREEWRKEVEARQRGVEISKEDERPSQAPEKRQGRHPIEDRLETPSYGYEETPSLPETPPIPQTPDLATQSKPDSNQAKDTGSEIELSHDDARALESFEIAVDREHVGRMGDAIKHYRDAFRINHRVDKLYRQKYFAKAKPYQPPPSQSDSEQDVVEMLEKTTLADKKDSSEGSEQPEEDIVEGPLMHMPAEILERILETVALADLSAFTRCTYTCKKLAFVGYTSTAIWKRLCFKEYPRQHYTADALEEIMPDIDLPSYTSIQRELLIASKVWNHAWRQMYLERPRVWFNGVYISTCNYLRPGVGESWNNPIHMVTYYRYLRFFEDGTCISLLTVDEPKDVVPLFNRHVLSSRSKHDHHAHHLVRSQQGGPPISGDPLKTMVFGTWAIESADGRLLIETEGSVDRYLFYMSLHIRSSGKNKHNKLKWIRFWSVNKLSQNEGEFSLKNDKAYFFVRTRQV</sequence>
<dbReference type="SUPFAM" id="SSF81383">
    <property type="entry name" value="F-box domain"/>
    <property type="match status" value="1"/>
</dbReference>
<organism evidence="4">
    <name type="scientific">Blastobotrys adeninivorans</name>
    <name type="common">Yeast</name>
    <name type="synonym">Arxula adeninivorans</name>
    <dbReference type="NCBI Taxonomy" id="409370"/>
    <lineage>
        <taxon>Eukaryota</taxon>
        <taxon>Fungi</taxon>
        <taxon>Dikarya</taxon>
        <taxon>Ascomycota</taxon>
        <taxon>Saccharomycotina</taxon>
        <taxon>Dipodascomycetes</taxon>
        <taxon>Dipodascales</taxon>
        <taxon>Trichomonascaceae</taxon>
        <taxon>Blastobotrys</taxon>
    </lineage>
</organism>
<proteinExistence type="predicted"/>
<keyword evidence="1" id="KW-0833">Ubl conjugation pathway</keyword>
<evidence type="ECO:0000256" key="2">
    <source>
        <dbReference type="SAM" id="MobiDB-lite"/>
    </source>
</evidence>
<dbReference type="GO" id="GO:0005737">
    <property type="term" value="C:cytoplasm"/>
    <property type="evidence" value="ECO:0007669"/>
    <property type="project" value="TreeGrafter"/>
</dbReference>
<dbReference type="PhylomeDB" id="A0A060T9L0"/>
<protein>
    <submittedName>
        <fullName evidence="4">ARAD1D15906p</fullName>
    </submittedName>
</protein>
<dbReference type="EMBL" id="HG937694">
    <property type="protein sequence ID" value="CDP37633.1"/>
    <property type="molecule type" value="Genomic_DNA"/>
</dbReference>
<dbReference type="InterPro" id="IPR045464">
    <property type="entry name" value="Hrt3/FBXO9_C"/>
</dbReference>
<feature type="domain" description="F-box" evidence="3">
    <location>
        <begin position="189"/>
        <end position="239"/>
    </location>
</feature>
<accession>A0A060T9L0</accession>
<feature type="region of interest" description="Disordered" evidence="2">
    <location>
        <begin position="1"/>
        <end position="96"/>
    </location>
</feature>
<dbReference type="AlphaFoldDB" id="A0A060T9L0"/>
<evidence type="ECO:0000313" key="4">
    <source>
        <dbReference type="EMBL" id="CDP37633.1"/>
    </source>
</evidence>
<dbReference type="PROSITE" id="PS50181">
    <property type="entry name" value="FBOX"/>
    <property type="match status" value="1"/>
</dbReference>
<feature type="compositionally biased region" description="Polar residues" evidence="2">
    <location>
        <begin position="72"/>
        <end position="86"/>
    </location>
</feature>
<name>A0A060T9L0_BLAAD</name>
<reference evidence="4" key="2">
    <citation type="submission" date="2014-06" db="EMBL/GenBank/DDBJ databases">
        <title>The complete genome of Blastobotrys (Arxula) adeninivorans LS3 - a yeast of biotechnological interest.</title>
        <authorList>
            <person name="Kunze G."/>
            <person name="Gaillardin C."/>
            <person name="Czernicka M."/>
            <person name="Durrens P."/>
            <person name="Martin T."/>
            <person name="Boer E."/>
            <person name="Gabaldon T."/>
            <person name="Cruz J."/>
            <person name="Talla E."/>
            <person name="Marck C."/>
            <person name="Goffeau A."/>
            <person name="Barbe V."/>
            <person name="Baret P."/>
            <person name="Baronian K."/>
            <person name="Beier S."/>
            <person name="Bleykasten C."/>
            <person name="Bode R."/>
            <person name="Casaregola S."/>
            <person name="Despons L."/>
            <person name="Fairhead C."/>
            <person name="Giersberg M."/>
            <person name="Gierski P."/>
            <person name="Hahnel U."/>
            <person name="Hartmann A."/>
            <person name="Jankowska D."/>
            <person name="Jubin C."/>
            <person name="Jung P."/>
            <person name="Lafontaine I."/>
            <person name="Leh-Louis V."/>
            <person name="Lemaire M."/>
            <person name="Marcet-Houben M."/>
            <person name="Mascher M."/>
            <person name="Morel G."/>
            <person name="Richard G.-F."/>
            <person name="Riechen J."/>
            <person name="Sacerdot C."/>
            <person name="Sarkar A."/>
            <person name="Savel G."/>
            <person name="Schacherer J."/>
            <person name="Sherman D."/>
            <person name="Straub M.-L."/>
            <person name="Stein N."/>
            <person name="Thierry A."/>
            <person name="Trautwein-Schult A."/>
            <person name="Westhof E."/>
            <person name="Worch S."/>
            <person name="Dujon B."/>
            <person name="Souciet J.-L."/>
            <person name="Wincker P."/>
            <person name="Scholz U."/>
            <person name="Neuveglise N."/>
        </authorList>
    </citation>
    <scope>NUCLEOTIDE SEQUENCE</scope>
    <source>
        <strain evidence="4">LS3</strain>
    </source>
</reference>
<reference evidence="4" key="1">
    <citation type="submission" date="2014-02" db="EMBL/GenBank/DDBJ databases">
        <authorList>
            <person name="Genoscope - CEA"/>
        </authorList>
    </citation>
    <scope>NUCLEOTIDE SEQUENCE</scope>
    <source>
        <strain evidence="4">LS3</strain>
    </source>
</reference>
<dbReference type="InterPro" id="IPR001810">
    <property type="entry name" value="F-box_dom"/>
</dbReference>
<feature type="compositionally biased region" description="Basic and acidic residues" evidence="2">
    <location>
        <begin position="1"/>
        <end position="49"/>
    </location>
</feature>
<evidence type="ECO:0000256" key="1">
    <source>
        <dbReference type="ARBA" id="ARBA00022786"/>
    </source>
</evidence>
<evidence type="ECO:0000259" key="3">
    <source>
        <dbReference type="PROSITE" id="PS50181"/>
    </source>
</evidence>
<dbReference type="InterPro" id="IPR036047">
    <property type="entry name" value="F-box-like_dom_sf"/>
</dbReference>
<dbReference type="GO" id="GO:0019005">
    <property type="term" value="C:SCF ubiquitin ligase complex"/>
    <property type="evidence" value="ECO:0007669"/>
    <property type="project" value="TreeGrafter"/>
</dbReference>
<dbReference type="GO" id="GO:0031146">
    <property type="term" value="P:SCF-dependent proteasomal ubiquitin-dependent protein catabolic process"/>
    <property type="evidence" value="ECO:0007669"/>
    <property type="project" value="TreeGrafter"/>
</dbReference>
<dbReference type="PANTHER" id="PTHR12874:SF9">
    <property type="entry name" value="F-BOX ONLY PROTEIN 48"/>
    <property type="match status" value="1"/>
</dbReference>
<gene>
    <name evidence="4" type="ORF">GNLVRS02_ARAD1D15906g</name>
</gene>
<dbReference type="Pfam" id="PF19270">
    <property type="entry name" value="FBO_C"/>
    <property type="match status" value="1"/>
</dbReference>
<dbReference type="PANTHER" id="PTHR12874">
    <property type="entry name" value="F-BOX ONLY PROTEIN 48-RELATED"/>
    <property type="match status" value="1"/>
</dbReference>